<organism evidence="1 2">
    <name type="scientific">Croceitalea dokdonensis DOKDO 023</name>
    <dbReference type="NCBI Taxonomy" id="1300341"/>
    <lineage>
        <taxon>Bacteria</taxon>
        <taxon>Pseudomonadati</taxon>
        <taxon>Bacteroidota</taxon>
        <taxon>Flavobacteriia</taxon>
        <taxon>Flavobacteriales</taxon>
        <taxon>Flavobacteriaceae</taxon>
        <taxon>Croceitalea</taxon>
    </lineage>
</organism>
<dbReference type="STRING" id="1300341.I595_2746"/>
<accession>A0A0P7A4X4</accession>
<keyword evidence="2" id="KW-1185">Reference proteome</keyword>
<dbReference type="Proteomes" id="UP000050280">
    <property type="component" value="Unassembled WGS sequence"/>
</dbReference>
<sequence length="176" mass="19094">MLSILGLLAAMACTKKDTKFLITENGIGALSPASDLNDLEAIFAQDSIVKDTLKGALGSGTNKIMVFEKGGAPLLQLTPNTDSIPGIDIVRVLDKRYATKKGISLNSTFKDIQNVYGIKKIVTTMSSVVIFPKSSTLYFTIDKEELPASLRYTNTSIEAVQIPDDAKIKYVMLGWD</sequence>
<reference evidence="1 2" key="1">
    <citation type="submission" date="2015-09" db="EMBL/GenBank/DDBJ databases">
        <title>Genome sequence of the marine flavobacterium Croceitalea dokdonensis DOKDO 023 that contains proton- and sodium-pumping rhodopsins.</title>
        <authorList>
            <person name="Kwon S.-K."/>
            <person name="Lee H.K."/>
            <person name="Kwak M.-J."/>
            <person name="Kim J.F."/>
        </authorList>
    </citation>
    <scope>NUCLEOTIDE SEQUENCE [LARGE SCALE GENOMIC DNA]</scope>
    <source>
        <strain evidence="1 2">DOKDO 023</strain>
    </source>
</reference>
<name>A0A0P7A4X4_9FLAO</name>
<dbReference type="AlphaFoldDB" id="A0A0P7A4X4"/>
<proteinExistence type="predicted"/>
<comment type="caution">
    <text evidence="1">The sequence shown here is derived from an EMBL/GenBank/DDBJ whole genome shotgun (WGS) entry which is preliminary data.</text>
</comment>
<gene>
    <name evidence="1" type="ORF">I595_2746</name>
</gene>
<evidence type="ECO:0008006" key="3">
    <source>
        <dbReference type="Google" id="ProtNLM"/>
    </source>
</evidence>
<dbReference type="EMBL" id="LDJX01000005">
    <property type="protein sequence ID" value="KPM31479.1"/>
    <property type="molecule type" value="Genomic_DNA"/>
</dbReference>
<evidence type="ECO:0000313" key="2">
    <source>
        <dbReference type="Proteomes" id="UP000050280"/>
    </source>
</evidence>
<evidence type="ECO:0000313" key="1">
    <source>
        <dbReference type="EMBL" id="KPM31479.1"/>
    </source>
</evidence>
<dbReference type="PATRIC" id="fig|1300341.3.peg.2903"/>
<protein>
    <recommendedName>
        <fullName evidence="3">Secreted protein</fullName>
    </recommendedName>
</protein>